<protein>
    <submittedName>
        <fullName evidence="2">Uncharacterized protein</fullName>
    </submittedName>
</protein>
<evidence type="ECO:0000256" key="1">
    <source>
        <dbReference type="SAM" id="SignalP"/>
    </source>
</evidence>
<dbReference type="EMBL" id="JAOBYN010000009">
    <property type="protein sequence ID" value="MDH1055478.1"/>
    <property type="molecule type" value="Genomic_DNA"/>
</dbReference>
<name>A0AA42N107_AQUAC</name>
<evidence type="ECO:0000313" key="3">
    <source>
        <dbReference type="Proteomes" id="UP001158730"/>
    </source>
</evidence>
<dbReference type="RefSeq" id="WP_280054075.1">
    <property type="nucleotide sequence ID" value="NZ_JAOBYN010000009.1"/>
</dbReference>
<accession>A0AA42N107</accession>
<dbReference type="Proteomes" id="UP001158730">
    <property type="component" value="Unassembled WGS sequence"/>
</dbReference>
<gene>
    <name evidence="2" type="ORF">N5C05_11995</name>
</gene>
<comment type="caution">
    <text evidence="2">The sequence shown here is derived from an EMBL/GenBank/DDBJ whole genome shotgun (WGS) entry which is preliminary data.</text>
</comment>
<dbReference type="AlphaFoldDB" id="A0AA42N107"/>
<proteinExistence type="predicted"/>
<feature type="chain" id="PRO_5041351717" evidence="1">
    <location>
        <begin position="29"/>
        <end position="185"/>
    </location>
</feature>
<organism evidence="2 3">
    <name type="scientific">Aquipseudomonas alcaligenes</name>
    <name type="common">Pseudomonas alcaligenes</name>
    <dbReference type="NCBI Taxonomy" id="43263"/>
    <lineage>
        <taxon>Bacteria</taxon>
        <taxon>Pseudomonadati</taxon>
        <taxon>Pseudomonadota</taxon>
        <taxon>Gammaproteobacteria</taxon>
        <taxon>Pseudomonadales</taxon>
        <taxon>Pseudomonadaceae</taxon>
        <taxon>Aquipseudomonas</taxon>
    </lineage>
</organism>
<sequence length="185" mass="20228">MKARKPSLNPRLLLATLTTIGLSLPVLAANTPSSKEEVKAVQKTFSTAKASCSIGEVEGLDQQVLIYTSNGKIFAVNQPAKLLWHEGKIAEYAGMYLTPEQMQKLRAFGESKCPSLTKLQKLKIEGQEDGFRYRVDLRKNGIDVNGTACAIGAAAEDRSRPNLSQSEIEAYAENFANGCMGRKIY</sequence>
<evidence type="ECO:0000313" key="2">
    <source>
        <dbReference type="EMBL" id="MDH1055478.1"/>
    </source>
</evidence>
<reference evidence="2" key="1">
    <citation type="submission" date="2022-09" db="EMBL/GenBank/DDBJ databases">
        <title>Intensive care unit water sources are persistently colonized with multi-drug resistant bacteria and are the site of extensive horizontal gene transfer of antibiotic resistance genes.</title>
        <authorList>
            <person name="Diorio-Toth L."/>
        </authorList>
    </citation>
    <scope>NUCLEOTIDE SEQUENCE</scope>
    <source>
        <strain evidence="2">GD03990</strain>
    </source>
</reference>
<keyword evidence="1" id="KW-0732">Signal</keyword>
<feature type="signal peptide" evidence="1">
    <location>
        <begin position="1"/>
        <end position="28"/>
    </location>
</feature>